<feature type="region of interest" description="Disordered" evidence="1">
    <location>
        <begin position="216"/>
        <end position="281"/>
    </location>
</feature>
<evidence type="ECO:0000313" key="3">
    <source>
        <dbReference type="Proteomes" id="UP000672032"/>
    </source>
</evidence>
<feature type="compositionally biased region" description="Gly residues" evidence="1">
    <location>
        <begin position="144"/>
        <end position="155"/>
    </location>
</feature>
<gene>
    <name evidence="2" type="ORF">DSL72_000567</name>
</gene>
<feature type="compositionally biased region" description="Basic residues" evidence="1">
    <location>
        <begin position="272"/>
        <end position="281"/>
    </location>
</feature>
<accession>A0A8A3P630</accession>
<keyword evidence="3" id="KW-1185">Reference proteome</keyword>
<reference evidence="2" key="1">
    <citation type="submission" date="2020-10" db="EMBL/GenBank/DDBJ databases">
        <title>Genome Sequence of Monilinia vaccinii-corymbosi Sheds Light on Mummy Berry Disease Infection of Blueberry and Mating Type.</title>
        <authorList>
            <person name="Yow A.G."/>
            <person name="Zhang Y."/>
            <person name="Bansal K."/>
            <person name="Eacker S.M."/>
            <person name="Sullivan S."/>
            <person name="Liachko I."/>
            <person name="Cubeta M.A."/>
            <person name="Rollins J.A."/>
            <person name="Ashrafi H."/>
        </authorList>
    </citation>
    <scope>NUCLEOTIDE SEQUENCE</scope>
    <source>
        <strain evidence="2">RL-1</strain>
    </source>
</reference>
<proteinExistence type="predicted"/>
<organism evidence="2 3">
    <name type="scientific">Monilinia vaccinii-corymbosi</name>
    <dbReference type="NCBI Taxonomy" id="61207"/>
    <lineage>
        <taxon>Eukaryota</taxon>
        <taxon>Fungi</taxon>
        <taxon>Dikarya</taxon>
        <taxon>Ascomycota</taxon>
        <taxon>Pezizomycotina</taxon>
        <taxon>Leotiomycetes</taxon>
        <taxon>Helotiales</taxon>
        <taxon>Sclerotiniaceae</taxon>
        <taxon>Monilinia</taxon>
    </lineage>
</organism>
<evidence type="ECO:0000313" key="2">
    <source>
        <dbReference type="EMBL" id="QSZ31006.1"/>
    </source>
</evidence>
<name>A0A8A3P630_9HELO</name>
<dbReference type="OrthoDB" id="3530301at2759"/>
<dbReference type="Proteomes" id="UP000672032">
    <property type="component" value="Chromosome 2"/>
</dbReference>
<feature type="region of interest" description="Disordered" evidence="1">
    <location>
        <begin position="140"/>
        <end position="180"/>
    </location>
</feature>
<dbReference type="EMBL" id="CP063406">
    <property type="protein sequence ID" value="QSZ31006.1"/>
    <property type="molecule type" value="Genomic_DNA"/>
</dbReference>
<dbReference type="AlphaFoldDB" id="A0A8A3P630"/>
<protein>
    <submittedName>
        <fullName evidence="2">Uncharacterized protein</fullName>
    </submittedName>
</protein>
<feature type="compositionally biased region" description="Basic and acidic residues" evidence="1">
    <location>
        <begin position="216"/>
        <end position="236"/>
    </location>
</feature>
<sequence length="281" mass="31701">MTLPNALSAGTDITEHETPTSTLFQTVLPELSRLLLSQHLQSIEGEHVSVDEFAVGVEKAMKITASEEFFLGLRAVRPDYVQFIGERLVWEEFCGTPSQKENPNYRPFPAKDPSIDNPLPSYIDLAALTPGVRALIYRDRAGSPPGGTHGDGGGSSRAQVEGGESGMDWGVGVRATRSTTPGREYEEYEAFRERLEAQSRRLGYKDSDERWERECEMEEERERERERELEREREMMGSEGGVQTGEEEVRSEMIKGVGEPKPLVKPKDKRDTKRFRRCSAM</sequence>
<evidence type="ECO:0000256" key="1">
    <source>
        <dbReference type="SAM" id="MobiDB-lite"/>
    </source>
</evidence>